<dbReference type="RefSeq" id="WP_021457260.1">
    <property type="nucleotide sequence ID" value="NZ_CP009620.1"/>
</dbReference>
<dbReference type="KEGG" id="vcy:IX92_27770"/>
<dbReference type="CDD" id="cd04664">
    <property type="entry name" value="NUDIX_DHNTPase_like"/>
    <property type="match status" value="1"/>
</dbReference>
<dbReference type="PANTHER" id="PTHR21340:SF0">
    <property type="entry name" value="BIS(5'-NUCLEOSYL)-TETRAPHOSPHATASE [ASYMMETRICAL]"/>
    <property type="match status" value="1"/>
</dbReference>
<dbReference type="InterPro" id="IPR015797">
    <property type="entry name" value="NUDIX_hydrolase-like_dom_sf"/>
</dbReference>
<dbReference type="InterPro" id="IPR000086">
    <property type="entry name" value="NUDIX_hydrolase_dom"/>
</dbReference>
<name>A0A0A0T269_9VIBR</name>
<dbReference type="GO" id="GO:0006167">
    <property type="term" value="P:AMP biosynthetic process"/>
    <property type="evidence" value="ECO:0007669"/>
    <property type="project" value="TreeGrafter"/>
</dbReference>
<evidence type="ECO:0000313" key="7">
    <source>
        <dbReference type="Proteomes" id="UP000576645"/>
    </source>
</evidence>
<dbReference type="EMBL" id="CP009620">
    <property type="protein sequence ID" value="AIW22845.1"/>
    <property type="molecule type" value="Genomic_DNA"/>
</dbReference>
<reference evidence="5 7" key="3">
    <citation type="submission" date="2019-09" db="EMBL/GenBank/DDBJ databases">
        <title>Draft genome sequencing and comparative genomics of hatchery-associated Vibrios.</title>
        <authorList>
            <person name="Kehlet-Delgado H."/>
            <person name="Mueller R.S."/>
        </authorList>
    </citation>
    <scope>NUCLEOTIDE SEQUENCE [LARGE SCALE GENOMIC DNA]</scope>
    <source>
        <strain evidence="5 7">09-121-3</strain>
    </source>
</reference>
<dbReference type="PANTHER" id="PTHR21340">
    <property type="entry name" value="DIADENOSINE 5,5-P1,P4-TETRAPHOSPHATE PYROPHOSPHOHYDROLASE MUTT"/>
    <property type="match status" value="1"/>
</dbReference>
<dbReference type="GO" id="GO:0006754">
    <property type="term" value="P:ATP biosynthetic process"/>
    <property type="evidence" value="ECO:0007669"/>
    <property type="project" value="TreeGrafter"/>
</dbReference>
<evidence type="ECO:0000313" key="6">
    <source>
        <dbReference type="Proteomes" id="UP000030081"/>
    </source>
</evidence>
<evidence type="ECO:0000259" key="2">
    <source>
        <dbReference type="PROSITE" id="PS51462"/>
    </source>
</evidence>
<reference evidence="4" key="2">
    <citation type="journal article" date="2015" name="BMC Genomics">
        <title>Genome mining reveals unlocked bioactive potential of marine Gram-negative bacteria.</title>
        <authorList>
            <person name="Machado H."/>
            <person name="Sonnenschein E.C."/>
            <person name="Melchiorsen J."/>
            <person name="Gram L."/>
        </authorList>
    </citation>
    <scope>NUCLEOTIDE SEQUENCE</scope>
    <source>
        <strain evidence="4">S2052</strain>
    </source>
</reference>
<evidence type="ECO:0000313" key="5">
    <source>
        <dbReference type="EMBL" id="NOJ26070.1"/>
    </source>
</evidence>
<dbReference type="PROSITE" id="PS51462">
    <property type="entry name" value="NUDIX"/>
    <property type="match status" value="1"/>
</dbReference>
<protein>
    <submittedName>
        <fullName evidence="4">DNA mismatch repair protein MutT</fullName>
    </submittedName>
    <submittedName>
        <fullName evidence="5">NUDIX domain-containing protein</fullName>
    </submittedName>
</protein>
<dbReference type="AlphaFoldDB" id="A0A0A0T269"/>
<feature type="domain" description="Nudix hydrolase" evidence="2">
    <location>
        <begin position="4"/>
        <end position="136"/>
    </location>
</feature>
<dbReference type="GO" id="GO:0004081">
    <property type="term" value="F:bis(5'-nucleosyl)-tetraphosphatase (asymmetrical) activity"/>
    <property type="evidence" value="ECO:0007669"/>
    <property type="project" value="TreeGrafter"/>
</dbReference>
<evidence type="ECO:0000313" key="4">
    <source>
        <dbReference type="EMBL" id="KJY74955.1"/>
    </source>
</evidence>
<dbReference type="Gene3D" id="3.90.79.10">
    <property type="entry name" value="Nucleoside Triphosphate Pyrophosphohydrolase"/>
    <property type="match status" value="1"/>
</dbReference>
<evidence type="ECO:0000256" key="1">
    <source>
        <dbReference type="ARBA" id="ARBA00022801"/>
    </source>
</evidence>
<organism evidence="4">
    <name type="scientific">Vibrio coralliilyticus</name>
    <dbReference type="NCBI Taxonomy" id="190893"/>
    <lineage>
        <taxon>Bacteria</taxon>
        <taxon>Pseudomonadati</taxon>
        <taxon>Pseudomonadota</taxon>
        <taxon>Gammaproteobacteria</taxon>
        <taxon>Vibrionales</taxon>
        <taxon>Vibrionaceae</taxon>
        <taxon>Vibrio</taxon>
    </lineage>
</organism>
<keyword evidence="3" id="KW-0614">Plasmid</keyword>
<geneLocation type="plasmid" evidence="3 6">
    <name>p319</name>
</geneLocation>
<dbReference type="GeneID" id="93945138"/>
<dbReference type="SUPFAM" id="SSF55811">
    <property type="entry name" value="Nudix"/>
    <property type="match status" value="1"/>
</dbReference>
<dbReference type="EMBL" id="JXXR01000008">
    <property type="protein sequence ID" value="KJY74955.1"/>
    <property type="molecule type" value="Genomic_DNA"/>
</dbReference>
<dbReference type="Proteomes" id="UP000030081">
    <property type="component" value="Plasmid p319"/>
</dbReference>
<keyword evidence="6" id="KW-1185">Reference proteome</keyword>
<proteinExistence type="predicted"/>
<dbReference type="InterPro" id="IPR051325">
    <property type="entry name" value="Nudix_hydrolase_domain"/>
</dbReference>
<sequence length="150" mass="17314">MIPINNSIVSGVALSEINGETKMLLMKRVKGGFWCHVAGSMEEGELPWQTIVREFHEETQIKVTELYNGQFLEQFYESYANVIEVIPVFVVKCPANQEVVLNHEHTDFKWCSLEEALELSPFPTQHAAFKHVWEYFVDKPINELCRIKLG</sequence>
<keyword evidence="1" id="KW-0378">Hydrolase</keyword>
<dbReference type="EMBL" id="VTXP01000025">
    <property type="protein sequence ID" value="NOJ26070.1"/>
    <property type="molecule type" value="Genomic_DNA"/>
</dbReference>
<reference evidence="3 6" key="1">
    <citation type="submission" date="2014-10" db="EMBL/GenBank/DDBJ databases">
        <title>The Complete Genome Sequence for the Shellfish Pathogen Vibrio coralliilyticus RE98 Isolated from a Shellfish Hatchery.</title>
        <authorList>
            <person name="Richards G.P."/>
            <person name="Bono J.L."/>
            <person name="Watson M.A."/>
            <person name="Needleman D.S."/>
        </authorList>
    </citation>
    <scope>NUCLEOTIDE SEQUENCE [LARGE SCALE GENOMIC DNA]</scope>
    <source>
        <strain evidence="3 6">RE98</strain>
        <plasmid evidence="3 6">p319</plasmid>
    </source>
</reference>
<dbReference type="Pfam" id="PF00293">
    <property type="entry name" value="NUDIX"/>
    <property type="match status" value="1"/>
</dbReference>
<gene>
    <name evidence="5" type="ORF">F0238_25470</name>
    <name evidence="3" type="ORF">IX92_27770</name>
    <name evidence="4" type="ORF">TW71_08470</name>
</gene>
<evidence type="ECO:0000313" key="3">
    <source>
        <dbReference type="EMBL" id="AIW22845.1"/>
    </source>
</evidence>
<accession>A0A0A0T269</accession>
<dbReference type="Proteomes" id="UP000576645">
    <property type="component" value="Unassembled WGS sequence"/>
</dbReference>